<dbReference type="Proteomes" id="UP000481643">
    <property type="component" value="Unassembled WGS sequence"/>
</dbReference>
<reference evidence="2 3" key="1">
    <citation type="submission" date="2019-09" db="EMBL/GenBank/DDBJ databases">
        <title>Taxonomic organization of the family Brucellaceae based on a phylogenomic approach.</title>
        <authorList>
            <person name="Leclercq S."/>
            <person name="Cloeckaert A."/>
            <person name="Zygmunt M.S."/>
        </authorList>
    </citation>
    <scope>NUCLEOTIDE SEQUENCE [LARGE SCALE GENOMIC DNA]</scope>
    <source>
        <strain evidence="2 3">WS1830</strain>
    </source>
</reference>
<keyword evidence="1" id="KW-1133">Transmembrane helix</keyword>
<dbReference type="AlphaFoldDB" id="A0A6L3Y309"/>
<dbReference type="EMBL" id="WBVX01000061">
    <property type="protein sequence ID" value="KAB2674869.1"/>
    <property type="molecule type" value="Genomic_DNA"/>
</dbReference>
<evidence type="ECO:0000313" key="3">
    <source>
        <dbReference type="Proteomes" id="UP000481643"/>
    </source>
</evidence>
<evidence type="ECO:0000256" key="1">
    <source>
        <dbReference type="SAM" id="Phobius"/>
    </source>
</evidence>
<organism evidence="2 3">
    <name type="scientific">Brucella tritici</name>
    <dbReference type="NCBI Taxonomy" id="94626"/>
    <lineage>
        <taxon>Bacteria</taxon>
        <taxon>Pseudomonadati</taxon>
        <taxon>Pseudomonadota</taxon>
        <taxon>Alphaproteobacteria</taxon>
        <taxon>Hyphomicrobiales</taxon>
        <taxon>Brucellaceae</taxon>
        <taxon>Brucella/Ochrobactrum group</taxon>
        <taxon>Brucella</taxon>
    </lineage>
</organism>
<evidence type="ECO:0000313" key="2">
    <source>
        <dbReference type="EMBL" id="KAB2674869.1"/>
    </source>
</evidence>
<feature type="transmembrane region" description="Helical" evidence="1">
    <location>
        <begin position="6"/>
        <end position="26"/>
    </location>
</feature>
<keyword evidence="1" id="KW-0812">Transmembrane</keyword>
<sequence>MEGNIWNWFIQFLSTTSLLSLGAVVLRGPISSFFSKSLENHFEKKIETFRAEIRDNESELSQIRSFLVTAQRERDSLLQEKRLQAAESLLRSVQNLSQLTMAAEYLKLLDLDYILRETNDDKMQNFIHTLIDPLNVDDKITKYSAIDKTLYKLYLSERPLRFHEAYEKIILHAITMLKIAASPISDKNVFKNTGVLSNDISILIPGSKAGFDQHGDKYAYHLVSYLYDELVSSLRREVAGTDEASRDTKSIERAAIDSRQAQLNIRANLLKAGLPESLAETGTK</sequence>
<proteinExistence type="predicted"/>
<accession>A0A6L3Y309</accession>
<comment type="caution">
    <text evidence="2">The sequence shown here is derived from an EMBL/GenBank/DDBJ whole genome shotgun (WGS) entry which is preliminary data.</text>
</comment>
<keyword evidence="1" id="KW-0472">Membrane</keyword>
<name>A0A6L3Y309_9HYPH</name>
<dbReference type="RefSeq" id="WP_151606385.1">
    <property type="nucleotide sequence ID" value="NZ_WBVX01000061.1"/>
</dbReference>
<protein>
    <submittedName>
        <fullName evidence="2">Uncharacterized protein</fullName>
    </submittedName>
</protein>
<gene>
    <name evidence="2" type="ORF">F9L08_28200</name>
</gene>